<keyword evidence="7" id="KW-0560">Oxidoreductase</keyword>
<keyword evidence="10" id="KW-1185">Reference proteome</keyword>
<dbReference type="GO" id="GO:0005506">
    <property type="term" value="F:iron ion binding"/>
    <property type="evidence" value="ECO:0007669"/>
    <property type="project" value="InterPro"/>
</dbReference>
<evidence type="ECO:0000256" key="3">
    <source>
        <dbReference type="ARBA" id="ARBA00022617"/>
    </source>
</evidence>
<protein>
    <recommendedName>
        <fullName evidence="11">Cytochrome P450</fullName>
    </recommendedName>
</protein>
<keyword evidence="5 6" id="KW-0408">Iron</keyword>
<evidence type="ECO:0000256" key="7">
    <source>
        <dbReference type="RuleBase" id="RU000461"/>
    </source>
</evidence>
<dbReference type="InterPro" id="IPR050121">
    <property type="entry name" value="Cytochrome_P450_monoxygenase"/>
</dbReference>
<dbReference type="AlphaFoldDB" id="A0A8H3FXG5"/>
<dbReference type="PANTHER" id="PTHR24305">
    <property type="entry name" value="CYTOCHROME P450"/>
    <property type="match status" value="1"/>
</dbReference>
<dbReference type="GO" id="GO:0020037">
    <property type="term" value="F:heme binding"/>
    <property type="evidence" value="ECO:0007669"/>
    <property type="project" value="InterPro"/>
</dbReference>
<organism evidence="9 10">
    <name type="scientific">Imshaugia aleurites</name>
    <dbReference type="NCBI Taxonomy" id="172621"/>
    <lineage>
        <taxon>Eukaryota</taxon>
        <taxon>Fungi</taxon>
        <taxon>Dikarya</taxon>
        <taxon>Ascomycota</taxon>
        <taxon>Pezizomycotina</taxon>
        <taxon>Lecanoromycetes</taxon>
        <taxon>OSLEUM clade</taxon>
        <taxon>Lecanoromycetidae</taxon>
        <taxon>Lecanorales</taxon>
        <taxon>Lecanorineae</taxon>
        <taxon>Parmeliaceae</taxon>
        <taxon>Imshaugia</taxon>
    </lineage>
</organism>
<dbReference type="PROSITE" id="PS00086">
    <property type="entry name" value="CYTOCHROME_P450"/>
    <property type="match status" value="1"/>
</dbReference>
<feature type="transmembrane region" description="Helical" evidence="8">
    <location>
        <begin position="20"/>
        <end position="42"/>
    </location>
</feature>
<evidence type="ECO:0000256" key="6">
    <source>
        <dbReference type="PIRSR" id="PIRSR602401-1"/>
    </source>
</evidence>
<evidence type="ECO:0000256" key="5">
    <source>
        <dbReference type="ARBA" id="ARBA00023004"/>
    </source>
</evidence>
<keyword evidence="8" id="KW-1133">Transmembrane helix</keyword>
<dbReference type="Proteomes" id="UP000664534">
    <property type="component" value="Unassembled WGS sequence"/>
</dbReference>
<dbReference type="PANTHER" id="PTHR24305:SF210">
    <property type="entry name" value="CYTOCHROME P450 MONOOXYGENASE ASQL-RELATED"/>
    <property type="match status" value="1"/>
</dbReference>
<reference evidence="9" key="1">
    <citation type="submission" date="2021-03" db="EMBL/GenBank/DDBJ databases">
        <authorList>
            <person name="Tagirdzhanova G."/>
        </authorList>
    </citation>
    <scope>NUCLEOTIDE SEQUENCE</scope>
</reference>
<dbReference type="SUPFAM" id="SSF48264">
    <property type="entry name" value="Cytochrome P450"/>
    <property type="match status" value="1"/>
</dbReference>
<keyword evidence="8" id="KW-0812">Transmembrane</keyword>
<evidence type="ECO:0000313" key="9">
    <source>
        <dbReference type="EMBL" id="CAF9932614.1"/>
    </source>
</evidence>
<dbReference type="InterPro" id="IPR036396">
    <property type="entry name" value="Cyt_P450_sf"/>
</dbReference>
<keyword evidence="4 6" id="KW-0479">Metal-binding</keyword>
<dbReference type="InterPro" id="IPR001128">
    <property type="entry name" value="Cyt_P450"/>
</dbReference>
<keyword evidence="7" id="KW-0503">Monooxygenase</keyword>
<accession>A0A8H3FXG5</accession>
<dbReference type="GO" id="GO:0004497">
    <property type="term" value="F:monooxygenase activity"/>
    <property type="evidence" value="ECO:0007669"/>
    <property type="project" value="UniProtKB-KW"/>
</dbReference>
<evidence type="ECO:0000256" key="1">
    <source>
        <dbReference type="ARBA" id="ARBA00001971"/>
    </source>
</evidence>
<comment type="cofactor">
    <cofactor evidence="1 6">
        <name>heme</name>
        <dbReference type="ChEBI" id="CHEBI:30413"/>
    </cofactor>
</comment>
<dbReference type="OrthoDB" id="1470350at2759"/>
<dbReference type="GO" id="GO:0016705">
    <property type="term" value="F:oxidoreductase activity, acting on paired donors, with incorporation or reduction of molecular oxygen"/>
    <property type="evidence" value="ECO:0007669"/>
    <property type="project" value="InterPro"/>
</dbReference>
<feature type="binding site" description="axial binding residue" evidence="6">
    <location>
        <position position="464"/>
    </location>
    <ligand>
        <name>heme</name>
        <dbReference type="ChEBI" id="CHEBI:30413"/>
    </ligand>
    <ligandPart>
        <name>Fe</name>
        <dbReference type="ChEBI" id="CHEBI:18248"/>
    </ligandPart>
</feature>
<dbReference type="Gene3D" id="1.10.630.10">
    <property type="entry name" value="Cytochrome P450"/>
    <property type="match status" value="1"/>
</dbReference>
<dbReference type="CDD" id="cd11058">
    <property type="entry name" value="CYP60B-like"/>
    <property type="match status" value="1"/>
</dbReference>
<name>A0A8H3FXG5_9LECA</name>
<dbReference type="Pfam" id="PF00067">
    <property type="entry name" value="p450"/>
    <property type="match status" value="1"/>
</dbReference>
<comment type="similarity">
    <text evidence="2 7">Belongs to the cytochrome P450 family.</text>
</comment>
<evidence type="ECO:0000313" key="10">
    <source>
        <dbReference type="Proteomes" id="UP000664534"/>
    </source>
</evidence>
<dbReference type="InterPro" id="IPR017972">
    <property type="entry name" value="Cyt_P450_CS"/>
</dbReference>
<evidence type="ECO:0008006" key="11">
    <source>
        <dbReference type="Google" id="ProtNLM"/>
    </source>
</evidence>
<dbReference type="PRINTS" id="PR00385">
    <property type="entry name" value="P450"/>
</dbReference>
<dbReference type="InterPro" id="IPR002401">
    <property type="entry name" value="Cyt_P450_E_grp-I"/>
</dbReference>
<dbReference type="EMBL" id="CAJPDT010000066">
    <property type="protein sequence ID" value="CAF9932614.1"/>
    <property type="molecule type" value="Genomic_DNA"/>
</dbReference>
<evidence type="ECO:0000256" key="8">
    <source>
        <dbReference type="SAM" id="Phobius"/>
    </source>
</evidence>
<sequence length="520" mass="57875">MSTTTFSAVLPTSLPTLGTIVARAGGLLLLYYATYAVYNLYFAPLAKFPGPRLSAISRLPFVGAHVKGKLHDYFVDLHAQYGPIVRVAPDELTTIDPSAWKEIYQKRPALPKDPLALTPPPNGAETLFTAEGHIHSRMRRTFADAFSDKAVREQSRCIESFVDLLISRLRRDVIEAGNHDLDIAKYYGYTSIDIMGELCLGESFHSLEGNNEHTWIMGFFLGAKFGSIRSSLSRYYPLDQIIAWVFMQMTSKIREKNLKFGVDTISRRLAKGDLGSGRSDIISPVIGNIIEAKDEATKSKGITRDELNVNLLAMLMAGSQLTTTALAASTYYLIRHPETMNKLKQEIHACFASEKDITITSTFGMPYLEAVVSETLRMHHPTPSDPKSRVVAAGGQEIAGYWVPGGATISIPALAASNSPSNWVEPEIFHPERWLPATHPLYESRFEKDEKEAFRPFSTGSRNCMGSKTFLAESRLILARIVWAFELSLVNKEDATWPDNRAYLAYEPKPLMITLSEKSP</sequence>
<dbReference type="PRINTS" id="PR00463">
    <property type="entry name" value="EP450I"/>
</dbReference>
<keyword evidence="3 6" id="KW-0349">Heme</keyword>
<comment type="caution">
    <text evidence="9">The sequence shown here is derived from an EMBL/GenBank/DDBJ whole genome shotgun (WGS) entry which is preliminary data.</text>
</comment>
<proteinExistence type="inferred from homology"/>
<evidence type="ECO:0000256" key="4">
    <source>
        <dbReference type="ARBA" id="ARBA00022723"/>
    </source>
</evidence>
<evidence type="ECO:0000256" key="2">
    <source>
        <dbReference type="ARBA" id="ARBA00010617"/>
    </source>
</evidence>
<keyword evidence="8" id="KW-0472">Membrane</keyword>
<gene>
    <name evidence="9" type="ORF">IMSHALPRED_008942</name>
</gene>